<sequence>MQDTNQVGVYKKRCRVGKGINRLFGGCPRRYVDIMRLCDKARFFDEPPYNEIFDLLRTSIADTGVKEFPYDWETESSDDKKENEAKKGSEKKNAKDDEKEVKKEANDQKEGKAENYVCEDLLVGNSIFQSTIQPPKPTDQGQ</sequence>
<feature type="compositionally biased region" description="Basic and acidic residues" evidence="1">
    <location>
        <begin position="77"/>
        <end position="110"/>
    </location>
</feature>
<proteinExistence type="predicted"/>
<reference evidence="2 3" key="1">
    <citation type="submission" date="2024-08" db="EMBL/GenBank/DDBJ databases">
        <title>Gnathostoma spinigerum genome.</title>
        <authorList>
            <person name="Gonzalez-Bertolin B."/>
            <person name="Monzon S."/>
            <person name="Zaballos A."/>
            <person name="Jimenez P."/>
            <person name="Dekumyoy P."/>
            <person name="Varona S."/>
            <person name="Cuesta I."/>
            <person name="Sumanam S."/>
            <person name="Adisakwattana P."/>
            <person name="Gasser R.B."/>
            <person name="Hernandez-Gonzalez A."/>
            <person name="Young N.D."/>
            <person name="Perteguer M.J."/>
        </authorList>
    </citation>
    <scope>NUCLEOTIDE SEQUENCE [LARGE SCALE GENOMIC DNA]</scope>
    <source>
        <strain evidence="2">AL3</strain>
        <tissue evidence="2">Liver</tissue>
    </source>
</reference>
<dbReference type="AlphaFoldDB" id="A0ABD6EWL0"/>
<dbReference type="Proteomes" id="UP001608902">
    <property type="component" value="Unassembled WGS sequence"/>
</dbReference>
<keyword evidence="3" id="KW-1185">Reference proteome</keyword>
<evidence type="ECO:0000313" key="2">
    <source>
        <dbReference type="EMBL" id="MFH4984320.1"/>
    </source>
</evidence>
<dbReference type="Gene3D" id="1.10.510.10">
    <property type="entry name" value="Transferase(Phosphotransferase) domain 1"/>
    <property type="match status" value="1"/>
</dbReference>
<gene>
    <name evidence="2" type="ORF">AB6A40_011029</name>
</gene>
<evidence type="ECO:0000313" key="3">
    <source>
        <dbReference type="Proteomes" id="UP001608902"/>
    </source>
</evidence>
<accession>A0ABD6EWL0</accession>
<dbReference type="EMBL" id="JBGFUD010016650">
    <property type="protein sequence ID" value="MFH4984320.1"/>
    <property type="molecule type" value="Genomic_DNA"/>
</dbReference>
<feature type="region of interest" description="Disordered" evidence="1">
    <location>
        <begin position="69"/>
        <end position="110"/>
    </location>
</feature>
<comment type="caution">
    <text evidence="2">The sequence shown here is derived from an EMBL/GenBank/DDBJ whole genome shotgun (WGS) entry which is preliminary data.</text>
</comment>
<name>A0ABD6EWL0_9BILA</name>
<organism evidence="2 3">
    <name type="scientific">Gnathostoma spinigerum</name>
    <dbReference type="NCBI Taxonomy" id="75299"/>
    <lineage>
        <taxon>Eukaryota</taxon>
        <taxon>Metazoa</taxon>
        <taxon>Ecdysozoa</taxon>
        <taxon>Nematoda</taxon>
        <taxon>Chromadorea</taxon>
        <taxon>Rhabditida</taxon>
        <taxon>Spirurina</taxon>
        <taxon>Gnathostomatomorpha</taxon>
        <taxon>Gnathostomatoidea</taxon>
        <taxon>Gnathostomatidae</taxon>
        <taxon>Gnathostoma</taxon>
    </lineage>
</organism>
<protein>
    <submittedName>
        <fullName evidence="2">Uncharacterized protein</fullName>
    </submittedName>
</protein>
<evidence type="ECO:0000256" key="1">
    <source>
        <dbReference type="SAM" id="MobiDB-lite"/>
    </source>
</evidence>